<dbReference type="EMBL" id="AP006618">
    <property type="protein sequence ID" value="BAD56366.1"/>
    <property type="molecule type" value="Genomic_DNA"/>
</dbReference>
<accession>Q5YZM5</accession>
<dbReference type="Proteomes" id="UP000006820">
    <property type="component" value="Chromosome"/>
</dbReference>
<dbReference type="AlphaFoldDB" id="Q5YZM5"/>
<proteinExistence type="predicted"/>
<dbReference type="GeneID" id="61132320"/>
<evidence type="ECO:0000256" key="1">
    <source>
        <dbReference type="SAM" id="MobiDB-lite"/>
    </source>
</evidence>
<dbReference type="eggNOG" id="ENOG5031QXJ">
    <property type="taxonomic scope" value="Bacteria"/>
</dbReference>
<dbReference type="OrthoDB" id="3391752at2"/>
<protein>
    <recommendedName>
        <fullName evidence="4">Terminase small subunit</fullName>
    </recommendedName>
</protein>
<gene>
    <name evidence="2" type="ordered locus">NFA_15210</name>
</gene>
<dbReference type="HOGENOM" id="CLU_128068_0_0_11"/>
<name>Q5YZM5_NOCFA</name>
<evidence type="ECO:0000313" key="3">
    <source>
        <dbReference type="Proteomes" id="UP000006820"/>
    </source>
</evidence>
<dbReference type="KEGG" id="nfa:NFA_15210"/>
<keyword evidence="3" id="KW-1185">Reference proteome</keyword>
<sequence>MKGGARNRSGPQPDPNSGRSDRRGLEFVRLPAEGYAGAPPEFPLMPRRIYRWEHGEKGARYQVFDEESTDLVRDREARLWEWAWRTPQAVAWSREPWRWQAVAHWVRTSVICESDEANASDRGSLHRFADQIGLTPAGLRENGWVIAADEVAAARQEKVTEAVAEPPKRRMRAVSGGGS</sequence>
<evidence type="ECO:0008006" key="4">
    <source>
        <dbReference type="Google" id="ProtNLM"/>
    </source>
</evidence>
<organism evidence="2 3">
    <name type="scientific">Nocardia farcinica (strain IFM 10152)</name>
    <dbReference type="NCBI Taxonomy" id="247156"/>
    <lineage>
        <taxon>Bacteria</taxon>
        <taxon>Bacillati</taxon>
        <taxon>Actinomycetota</taxon>
        <taxon>Actinomycetes</taxon>
        <taxon>Mycobacteriales</taxon>
        <taxon>Nocardiaceae</taxon>
        <taxon>Nocardia</taxon>
    </lineage>
</organism>
<feature type="region of interest" description="Disordered" evidence="1">
    <location>
        <begin position="158"/>
        <end position="179"/>
    </location>
</feature>
<feature type="region of interest" description="Disordered" evidence="1">
    <location>
        <begin position="1"/>
        <end position="23"/>
    </location>
</feature>
<dbReference type="STRING" id="247156.NFA_15210"/>
<evidence type="ECO:0000313" key="2">
    <source>
        <dbReference type="EMBL" id="BAD56366.1"/>
    </source>
</evidence>
<reference evidence="2 3" key="1">
    <citation type="journal article" date="2004" name="Proc. Natl. Acad. Sci. U.S.A.">
        <title>The complete genomic sequence of Nocardia farcinica IFM 10152.</title>
        <authorList>
            <person name="Ishikawa J."/>
            <person name="Yamashita A."/>
            <person name="Mikami Y."/>
            <person name="Hoshino Y."/>
            <person name="Kurita H."/>
            <person name="Hotta K."/>
            <person name="Shiba T."/>
            <person name="Hattori M."/>
        </authorList>
    </citation>
    <scope>NUCLEOTIDE SEQUENCE [LARGE SCALE GENOMIC DNA]</scope>
    <source>
        <strain evidence="2 3">IFM 10152</strain>
    </source>
</reference>
<dbReference type="RefSeq" id="WP_011208051.1">
    <property type="nucleotide sequence ID" value="NC_006361.1"/>
</dbReference>